<evidence type="ECO:0000313" key="4">
    <source>
        <dbReference type="Proteomes" id="UP000050497"/>
    </source>
</evidence>
<dbReference type="Proteomes" id="UP000182800">
    <property type="component" value="Unassembled WGS sequence"/>
</dbReference>
<dbReference type="EMBL" id="LJSX01000013">
    <property type="protein sequence ID" value="KPQ10714.1"/>
    <property type="molecule type" value="Genomic_DNA"/>
</dbReference>
<accession>A0A0N8KE95</accession>
<reference evidence="3 5" key="2">
    <citation type="submission" date="2016-08" db="EMBL/GenBank/DDBJ databases">
        <authorList>
            <person name="Varghese N."/>
            <person name="Submissions Spin"/>
        </authorList>
    </citation>
    <scope>NUCLEOTIDE SEQUENCE [LARGE SCALE GENOMIC DNA]</scope>
    <source>
        <strain evidence="3 5">HL-109</strain>
    </source>
</reference>
<evidence type="ECO:0000313" key="3">
    <source>
        <dbReference type="EMBL" id="SCC79581.1"/>
    </source>
</evidence>
<dbReference type="STRING" id="1653334.GA0071312_1004"/>
<sequence>MSIDATAGMSASWATQPRDSASAAAQQVSSAQEARSERGGVETGPTEITPSREPAPSRISDEPARPAPPPGQGRNLDISV</sequence>
<name>A0A0N8KE95_9HYPH</name>
<organism evidence="2 4">
    <name type="scientific">Saliniramus fredricksonii</name>
    <dbReference type="NCBI Taxonomy" id="1653334"/>
    <lineage>
        <taxon>Bacteria</taxon>
        <taxon>Pseudomonadati</taxon>
        <taxon>Pseudomonadota</taxon>
        <taxon>Alphaproteobacteria</taxon>
        <taxon>Hyphomicrobiales</taxon>
        <taxon>Salinarimonadaceae</taxon>
        <taxon>Saliniramus</taxon>
    </lineage>
</organism>
<feature type="compositionally biased region" description="Low complexity" evidence="1">
    <location>
        <begin position="20"/>
        <end position="33"/>
    </location>
</feature>
<evidence type="ECO:0000256" key="1">
    <source>
        <dbReference type="SAM" id="MobiDB-lite"/>
    </source>
</evidence>
<dbReference type="RefSeq" id="WP_131817709.1">
    <property type="nucleotide sequence ID" value="NZ_FMBM01000001.1"/>
</dbReference>
<dbReference type="Proteomes" id="UP000050497">
    <property type="component" value="Unassembled WGS sequence"/>
</dbReference>
<gene>
    <name evidence="3" type="ORF">GA0071312_1004</name>
    <name evidence="2" type="ORF">HLUCCO17_09670</name>
</gene>
<dbReference type="AlphaFoldDB" id="A0A0N8KE95"/>
<reference evidence="2 4" key="1">
    <citation type="submission" date="2015-09" db="EMBL/GenBank/DDBJ databases">
        <title>Identification and resolution of microdiversity through metagenomic sequencing of parallel consortia.</title>
        <authorList>
            <person name="Nelson W.C."/>
            <person name="Romine M.F."/>
            <person name="Lindemann S.R."/>
        </authorList>
    </citation>
    <scope>NUCLEOTIDE SEQUENCE [LARGE SCALE GENOMIC DNA]</scope>
    <source>
        <strain evidence="2">HL-109</strain>
    </source>
</reference>
<comment type="caution">
    <text evidence="2">The sequence shown here is derived from an EMBL/GenBank/DDBJ whole genome shotgun (WGS) entry which is preliminary data.</text>
</comment>
<evidence type="ECO:0000313" key="2">
    <source>
        <dbReference type="EMBL" id="KPQ10714.1"/>
    </source>
</evidence>
<feature type="region of interest" description="Disordered" evidence="1">
    <location>
        <begin position="1"/>
        <end position="80"/>
    </location>
</feature>
<keyword evidence="5" id="KW-1185">Reference proteome</keyword>
<dbReference type="EMBL" id="FMBM01000001">
    <property type="protein sequence ID" value="SCC79581.1"/>
    <property type="molecule type" value="Genomic_DNA"/>
</dbReference>
<evidence type="ECO:0000313" key="5">
    <source>
        <dbReference type="Proteomes" id="UP000182800"/>
    </source>
</evidence>
<protein>
    <submittedName>
        <fullName evidence="2">Uncharacterized protein</fullName>
    </submittedName>
</protein>
<proteinExistence type="predicted"/>